<dbReference type="GO" id="GO:0016491">
    <property type="term" value="F:oxidoreductase activity"/>
    <property type="evidence" value="ECO:0007669"/>
    <property type="project" value="UniProtKB-KW"/>
</dbReference>
<dbReference type="PANTHER" id="PTHR44196">
    <property type="entry name" value="DEHYDROGENASE/REDUCTASE SDR FAMILY MEMBER 7B"/>
    <property type="match status" value="1"/>
</dbReference>
<accession>A0A1G6J378</accession>
<proteinExistence type="inferred from homology"/>
<evidence type="ECO:0000256" key="1">
    <source>
        <dbReference type="ARBA" id="ARBA00006484"/>
    </source>
</evidence>
<dbReference type="RefSeq" id="WP_090659329.1">
    <property type="nucleotide sequence ID" value="NZ_FMZX01000001.1"/>
</dbReference>
<evidence type="ECO:0000313" key="3">
    <source>
        <dbReference type="EMBL" id="SDC12775.1"/>
    </source>
</evidence>
<gene>
    <name evidence="3" type="ORF">SAMN04487779_100136</name>
</gene>
<evidence type="ECO:0000313" key="4">
    <source>
        <dbReference type="Proteomes" id="UP000198925"/>
    </source>
</evidence>
<dbReference type="PANTHER" id="PTHR44196:SF1">
    <property type="entry name" value="DEHYDROGENASE_REDUCTASE SDR FAMILY MEMBER 7B"/>
    <property type="match status" value="1"/>
</dbReference>
<dbReference type="GO" id="GO:0016020">
    <property type="term" value="C:membrane"/>
    <property type="evidence" value="ECO:0007669"/>
    <property type="project" value="TreeGrafter"/>
</dbReference>
<name>A0A1G6J378_9PROT</name>
<sequence>MVAAREASLAHIVITGASRGLGAAVARRLAAPGRRLGLIARSGAGLEATAADCRSQGASVATARLDVRDAAAMAVCLAGWDAAAPIEAVIANAGINGGTGPDGQPEGHAAASAQIAVNLLGAVNLIEPVLPAMLARGRGSVLIVGSVAGFCGLPDSPAYSASKAGLWAYGEALRAAHGPAGLRVTVVAPGFFRSAMSARFLGGHPFELPVEAVAARLVRALLRGEGRAVMPWTLGAALRGLALLPAPLADLLVRRFRFRIAPEG</sequence>
<dbReference type="STRING" id="938405.SAMN02927895_00223"/>
<protein>
    <submittedName>
        <fullName evidence="3">Short-chain dehydrogenase</fullName>
    </submittedName>
</protein>
<dbReference type="PRINTS" id="PR00081">
    <property type="entry name" value="GDHRDH"/>
</dbReference>
<dbReference type="Gene3D" id="3.40.50.720">
    <property type="entry name" value="NAD(P)-binding Rossmann-like Domain"/>
    <property type="match status" value="1"/>
</dbReference>
<dbReference type="PROSITE" id="PS00061">
    <property type="entry name" value="ADH_SHORT"/>
    <property type="match status" value="1"/>
</dbReference>
<dbReference type="AlphaFoldDB" id="A0A1G6J378"/>
<dbReference type="SUPFAM" id="SSF51735">
    <property type="entry name" value="NAD(P)-binding Rossmann-fold domains"/>
    <property type="match status" value="1"/>
</dbReference>
<dbReference type="EMBL" id="FMZX01000001">
    <property type="protein sequence ID" value="SDC12775.1"/>
    <property type="molecule type" value="Genomic_DNA"/>
</dbReference>
<evidence type="ECO:0000256" key="2">
    <source>
        <dbReference type="ARBA" id="ARBA00023002"/>
    </source>
</evidence>
<keyword evidence="4" id="KW-1185">Reference proteome</keyword>
<keyword evidence="2" id="KW-0560">Oxidoreductase</keyword>
<organism evidence="3 4">
    <name type="scientific">Belnapia rosea</name>
    <dbReference type="NCBI Taxonomy" id="938405"/>
    <lineage>
        <taxon>Bacteria</taxon>
        <taxon>Pseudomonadati</taxon>
        <taxon>Pseudomonadota</taxon>
        <taxon>Alphaproteobacteria</taxon>
        <taxon>Acetobacterales</taxon>
        <taxon>Roseomonadaceae</taxon>
        <taxon>Belnapia</taxon>
    </lineage>
</organism>
<dbReference type="Proteomes" id="UP000198925">
    <property type="component" value="Unassembled WGS sequence"/>
</dbReference>
<dbReference type="Pfam" id="PF00106">
    <property type="entry name" value="adh_short"/>
    <property type="match status" value="1"/>
</dbReference>
<comment type="similarity">
    <text evidence="1">Belongs to the short-chain dehydrogenases/reductases (SDR) family.</text>
</comment>
<dbReference type="InterPro" id="IPR020904">
    <property type="entry name" value="Sc_DH/Rdtase_CS"/>
</dbReference>
<dbReference type="InterPro" id="IPR002347">
    <property type="entry name" value="SDR_fam"/>
</dbReference>
<dbReference type="InterPro" id="IPR036291">
    <property type="entry name" value="NAD(P)-bd_dom_sf"/>
</dbReference>
<reference evidence="3 4" key="1">
    <citation type="submission" date="2016-10" db="EMBL/GenBank/DDBJ databases">
        <authorList>
            <person name="de Groot N.N."/>
        </authorList>
    </citation>
    <scope>NUCLEOTIDE SEQUENCE [LARGE SCALE GENOMIC DNA]</scope>
    <source>
        <strain evidence="3 4">CPCC 100156</strain>
    </source>
</reference>